<keyword evidence="3" id="KW-1185">Reference proteome</keyword>
<organism evidence="2 3">
    <name type="scientific">Necator americanus</name>
    <name type="common">Human hookworm</name>
    <dbReference type="NCBI Taxonomy" id="51031"/>
    <lineage>
        <taxon>Eukaryota</taxon>
        <taxon>Metazoa</taxon>
        <taxon>Ecdysozoa</taxon>
        <taxon>Nematoda</taxon>
        <taxon>Chromadorea</taxon>
        <taxon>Rhabditida</taxon>
        <taxon>Rhabditina</taxon>
        <taxon>Rhabditomorpha</taxon>
        <taxon>Strongyloidea</taxon>
        <taxon>Ancylostomatidae</taxon>
        <taxon>Bunostominae</taxon>
        <taxon>Necator</taxon>
    </lineage>
</organism>
<accession>W2STJ2</accession>
<dbReference type="Proteomes" id="UP000053676">
    <property type="component" value="Unassembled WGS sequence"/>
</dbReference>
<protein>
    <recommendedName>
        <fullName evidence="1">PheRS DNA binding domain-containing protein</fullName>
    </recommendedName>
</protein>
<sequence length="68" mass="7282">MVANGSAEYRVYELIGTDGALQADIMKLPFGKVGVNKALAAGWISIDKSGGTVRLVCIARFCIDIVFF</sequence>
<dbReference type="AlphaFoldDB" id="W2STJ2"/>
<name>W2STJ2_NECAM</name>
<dbReference type="Gene3D" id="1.10.10.2330">
    <property type="match status" value="1"/>
</dbReference>
<reference evidence="3" key="1">
    <citation type="journal article" date="2014" name="Nat. Genet.">
        <title>Genome of the human hookworm Necator americanus.</title>
        <authorList>
            <person name="Tang Y.T."/>
            <person name="Gao X."/>
            <person name="Rosa B.A."/>
            <person name="Abubucker S."/>
            <person name="Hallsworth-Pepin K."/>
            <person name="Martin J."/>
            <person name="Tyagi R."/>
            <person name="Heizer E."/>
            <person name="Zhang X."/>
            <person name="Bhonagiri-Palsikar V."/>
            <person name="Minx P."/>
            <person name="Warren W.C."/>
            <person name="Wang Q."/>
            <person name="Zhan B."/>
            <person name="Hotez P.J."/>
            <person name="Sternberg P.W."/>
            <person name="Dougall A."/>
            <person name="Gaze S.T."/>
            <person name="Mulvenna J."/>
            <person name="Sotillo J."/>
            <person name="Ranganathan S."/>
            <person name="Rabelo E.M."/>
            <person name="Wilson R.K."/>
            <person name="Felgner P.L."/>
            <person name="Bethony J."/>
            <person name="Hawdon J.M."/>
            <person name="Gasser R.B."/>
            <person name="Loukas A."/>
            <person name="Mitreva M."/>
        </authorList>
    </citation>
    <scope>NUCLEOTIDE SEQUENCE [LARGE SCALE GENOMIC DNA]</scope>
</reference>
<dbReference type="EMBL" id="KI662931">
    <property type="protein sequence ID" value="ETN72798.1"/>
    <property type="molecule type" value="Genomic_DNA"/>
</dbReference>
<evidence type="ECO:0000259" key="1">
    <source>
        <dbReference type="Pfam" id="PF18553"/>
    </source>
</evidence>
<evidence type="ECO:0000313" key="3">
    <source>
        <dbReference type="Proteomes" id="UP000053676"/>
    </source>
</evidence>
<evidence type="ECO:0000313" key="2">
    <source>
        <dbReference type="EMBL" id="ETN72798.1"/>
    </source>
</evidence>
<dbReference type="STRING" id="51031.W2STJ2"/>
<dbReference type="Pfam" id="PF18553">
    <property type="entry name" value="PheRS_DBD3"/>
    <property type="match status" value="1"/>
</dbReference>
<dbReference type="OrthoDB" id="5844247at2759"/>
<gene>
    <name evidence="2" type="ORF">NECAME_04405</name>
</gene>
<feature type="domain" description="PheRS DNA binding" evidence="1">
    <location>
        <begin position="6"/>
        <end position="56"/>
    </location>
</feature>
<dbReference type="KEGG" id="nai:NECAME_04405"/>
<proteinExistence type="predicted"/>
<dbReference type="InterPro" id="IPR040725">
    <property type="entry name" value="PheRS_DBD3"/>
</dbReference>